<accession>A0ABD1K628</accession>
<dbReference type="SUPFAM" id="SSF50630">
    <property type="entry name" value="Acid proteases"/>
    <property type="match status" value="1"/>
</dbReference>
<dbReference type="Pfam" id="PF20846">
    <property type="entry name" value="PNMA_N"/>
    <property type="match status" value="1"/>
</dbReference>
<keyword evidence="1" id="KW-0863">Zinc-finger</keyword>
<reference evidence="4 5" key="1">
    <citation type="submission" date="2024-09" db="EMBL/GenBank/DDBJ databases">
        <title>A chromosome-level genome assembly of Gray's grenadier anchovy, Coilia grayii.</title>
        <authorList>
            <person name="Fu Z."/>
        </authorList>
    </citation>
    <scope>NUCLEOTIDE SEQUENCE [LARGE SCALE GENOMIC DNA]</scope>
    <source>
        <strain evidence="4">G4</strain>
        <tissue evidence="4">Muscle</tissue>
    </source>
</reference>
<dbReference type="PROSITE" id="PS50158">
    <property type="entry name" value="ZF_CCHC"/>
    <property type="match status" value="1"/>
</dbReference>
<dbReference type="GO" id="GO:0008270">
    <property type="term" value="F:zinc ion binding"/>
    <property type="evidence" value="ECO:0007669"/>
    <property type="project" value="UniProtKB-KW"/>
</dbReference>
<dbReference type="InterPro" id="IPR026523">
    <property type="entry name" value="PNMA"/>
</dbReference>
<dbReference type="InterPro" id="IPR001878">
    <property type="entry name" value="Znf_CCHC"/>
</dbReference>
<evidence type="ECO:0000256" key="2">
    <source>
        <dbReference type="SAM" id="Coils"/>
    </source>
</evidence>
<dbReference type="Proteomes" id="UP001591681">
    <property type="component" value="Unassembled WGS sequence"/>
</dbReference>
<dbReference type="InterPro" id="IPR048270">
    <property type="entry name" value="PNMA_C"/>
</dbReference>
<dbReference type="PROSITE" id="PS00141">
    <property type="entry name" value="ASP_PROTEASE"/>
    <property type="match status" value="1"/>
</dbReference>
<keyword evidence="1" id="KW-0479">Metal-binding</keyword>
<dbReference type="EMBL" id="JBHFQA010000008">
    <property type="protein sequence ID" value="KAL2094486.1"/>
    <property type="molecule type" value="Genomic_DNA"/>
</dbReference>
<feature type="coiled-coil region" evidence="2">
    <location>
        <begin position="357"/>
        <end position="384"/>
    </location>
</feature>
<name>A0ABD1K628_9TELE</name>
<sequence length="586" mass="65389">MADRDVYEVELKRWCEIEVLDVSHAFMLVIDEDLEVAKIESVAHNVKCLGRVRVRGRKLHAQKNKWMVLCECKESVNSPNVPPDIIPSSEQQPWLLITLFKTVPESRGFRDRLRDFLTAENKTVDDLQAIVGDTDTSPASIIRAMSDLFEKTVKPPGENNAYRRLRIFSGVLPTPAGEEQFEHWIEQARLMVDESDSSGKEKRRRIMESLKGPALEVVKAARTADADVSPVQCLEALENAFGTAETGEDLYFSFRLMQQKQGEKLSDFLRRLEQALTKVVRRGGLSSFHANRARLEQLIRGAVASDLMVIQLRLRERKTNPPNFLDLLSEIRVEEEYEASRMKLSASVRNVSADKETDNKTKEIQALKSEIKELKSMVSALTVAPARAATDTAATAAKGPVLTAQPEGDSEVVLLKKQVKRLEHMLATRDDKSLDSAAASLAVDTSRTVMRGRVDKDSNFCYRCGDDGHFSAACMYEENQTKVIQKLIRSLRKKEQALKPTRDKGNSSDVCSSKRSAVKTQTVNALPKGLVGPSSLVSVKINGHLCDALLDSGSQVTIIFEDWYRKYLSDVPIQPVAGLAIWGLTS</sequence>
<dbReference type="PANTHER" id="PTHR23095:SF51">
    <property type="entry name" value="PARANEOPLASTIC ANTIGEN MA1 HOMOLOG-RELATED"/>
    <property type="match status" value="1"/>
</dbReference>
<organism evidence="4 5">
    <name type="scientific">Coilia grayii</name>
    <name type="common">Gray's grenadier anchovy</name>
    <dbReference type="NCBI Taxonomy" id="363190"/>
    <lineage>
        <taxon>Eukaryota</taxon>
        <taxon>Metazoa</taxon>
        <taxon>Chordata</taxon>
        <taxon>Craniata</taxon>
        <taxon>Vertebrata</taxon>
        <taxon>Euteleostomi</taxon>
        <taxon>Actinopterygii</taxon>
        <taxon>Neopterygii</taxon>
        <taxon>Teleostei</taxon>
        <taxon>Clupei</taxon>
        <taxon>Clupeiformes</taxon>
        <taxon>Clupeoidei</taxon>
        <taxon>Engraulidae</taxon>
        <taxon>Coilinae</taxon>
        <taxon>Coilia</taxon>
    </lineage>
</organism>
<evidence type="ECO:0000313" key="5">
    <source>
        <dbReference type="Proteomes" id="UP001591681"/>
    </source>
</evidence>
<feature type="domain" description="CCHC-type" evidence="3">
    <location>
        <begin position="461"/>
        <end position="474"/>
    </location>
</feature>
<evidence type="ECO:0000256" key="1">
    <source>
        <dbReference type="PROSITE-ProRule" id="PRU00047"/>
    </source>
</evidence>
<dbReference type="InterPro" id="IPR021109">
    <property type="entry name" value="Peptidase_aspartic_dom_sf"/>
</dbReference>
<keyword evidence="2" id="KW-0175">Coiled coil</keyword>
<protein>
    <recommendedName>
        <fullName evidence="3">CCHC-type domain-containing protein</fullName>
    </recommendedName>
</protein>
<keyword evidence="5" id="KW-1185">Reference proteome</keyword>
<gene>
    <name evidence="4" type="ORF">ACEWY4_009205</name>
</gene>
<dbReference type="InterPro" id="IPR001969">
    <property type="entry name" value="Aspartic_peptidase_AS"/>
</dbReference>
<dbReference type="PANTHER" id="PTHR23095">
    <property type="entry name" value="PARANEOPLASTIC ANTIGEN"/>
    <property type="match status" value="1"/>
</dbReference>
<comment type="caution">
    <text evidence="4">The sequence shown here is derived from an EMBL/GenBank/DDBJ whole genome shotgun (WGS) entry which is preliminary data.</text>
</comment>
<dbReference type="AlphaFoldDB" id="A0ABD1K628"/>
<evidence type="ECO:0000259" key="3">
    <source>
        <dbReference type="PROSITE" id="PS50158"/>
    </source>
</evidence>
<evidence type="ECO:0000313" key="4">
    <source>
        <dbReference type="EMBL" id="KAL2094486.1"/>
    </source>
</evidence>
<keyword evidence="1" id="KW-0862">Zinc</keyword>
<dbReference type="Pfam" id="PF14893">
    <property type="entry name" value="PNMA"/>
    <property type="match status" value="1"/>
</dbReference>
<dbReference type="InterPro" id="IPR048271">
    <property type="entry name" value="PNMA_N"/>
</dbReference>
<proteinExistence type="predicted"/>